<proteinExistence type="predicted"/>
<accession>A0A5N7AS45</accession>
<evidence type="ECO:0008006" key="4">
    <source>
        <dbReference type="Google" id="ProtNLM"/>
    </source>
</evidence>
<feature type="region of interest" description="Disordered" evidence="1">
    <location>
        <begin position="124"/>
        <end position="146"/>
    </location>
</feature>
<dbReference type="AlphaFoldDB" id="A0A5N7AS45"/>
<keyword evidence="3" id="KW-1185">Reference proteome</keyword>
<gene>
    <name evidence="2" type="ORF">BDV26DRAFT_275281</name>
</gene>
<reference evidence="2 3" key="1">
    <citation type="submission" date="2019-04" db="EMBL/GenBank/DDBJ databases">
        <title>Friends and foes A comparative genomics studyof 23 Aspergillus species from section Flavi.</title>
        <authorList>
            <consortium name="DOE Joint Genome Institute"/>
            <person name="Kjaerbolling I."/>
            <person name="Vesth T."/>
            <person name="Frisvad J.C."/>
            <person name="Nybo J.L."/>
            <person name="Theobald S."/>
            <person name="Kildgaard S."/>
            <person name="Isbrandt T."/>
            <person name="Kuo A."/>
            <person name="Sato A."/>
            <person name="Lyhne E.K."/>
            <person name="Kogle M.E."/>
            <person name="Wiebenga A."/>
            <person name="Kun R.S."/>
            <person name="Lubbers R.J."/>
            <person name="Makela M.R."/>
            <person name="Barry K."/>
            <person name="Chovatia M."/>
            <person name="Clum A."/>
            <person name="Daum C."/>
            <person name="Haridas S."/>
            <person name="He G."/>
            <person name="LaButti K."/>
            <person name="Lipzen A."/>
            <person name="Mondo S."/>
            <person name="Riley R."/>
            <person name="Salamov A."/>
            <person name="Simmons B.A."/>
            <person name="Magnuson J.K."/>
            <person name="Henrissat B."/>
            <person name="Mortensen U.H."/>
            <person name="Larsen T.O."/>
            <person name="Devries R.P."/>
            <person name="Grigoriev I.V."/>
            <person name="Machida M."/>
            <person name="Baker S.E."/>
            <person name="Andersen M.R."/>
        </authorList>
    </citation>
    <scope>NUCLEOTIDE SEQUENCE [LARGE SCALE GENOMIC DNA]</scope>
    <source>
        <strain evidence="2 3">IBT 29228</strain>
    </source>
</reference>
<evidence type="ECO:0000313" key="2">
    <source>
        <dbReference type="EMBL" id="KAE8371849.1"/>
    </source>
</evidence>
<feature type="compositionally biased region" description="Low complexity" evidence="1">
    <location>
        <begin position="127"/>
        <end position="146"/>
    </location>
</feature>
<dbReference type="EMBL" id="ML736392">
    <property type="protein sequence ID" value="KAE8371849.1"/>
    <property type="molecule type" value="Genomic_DNA"/>
</dbReference>
<dbReference type="OrthoDB" id="2943660at2759"/>
<evidence type="ECO:0000256" key="1">
    <source>
        <dbReference type="SAM" id="MobiDB-lite"/>
    </source>
</evidence>
<feature type="region of interest" description="Disordered" evidence="1">
    <location>
        <begin position="1"/>
        <end position="22"/>
    </location>
</feature>
<evidence type="ECO:0000313" key="3">
    <source>
        <dbReference type="Proteomes" id="UP000326198"/>
    </source>
</evidence>
<protein>
    <recommendedName>
        <fullName evidence="4">Aflatoxin regulatory protein domain-containing protein</fullName>
    </recommendedName>
</protein>
<dbReference type="Proteomes" id="UP000326198">
    <property type="component" value="Unassembled WGS sequence"/>
</dbReference>
<sequence>MSCDNGWFPSSTHAISQHRDNQPQSAEISPALCNNMMSTGLDLLETAETDCTKAALAIVEQLEKMSNGRHSAVPTCGLTATEACQRLLTILMCPCSEQADVALLVASGCISLMDMVYRSARAESDRGSGSLDMSSSSSSSDGPSIISHGSCEPDLLLWSRPQPSSSRSLARDGQSQVGDLSKVAKVILQFTDRYGQDTTKGGARWEHTTWVVAPVTALLRCRLQSVTHGVARHMVF</sequence>
<organism evidence="2 3">
    <name type="scientific">Aspergillus bertholletiae</name>
    <dbReference type="NCBI Taxonomy" id="1226010"/>
    <lineage>
        <taxon>Eukaryota</taxon>
        <taxon>Fungi</taxon>
        <taxon>Dikarya</taxon>
        <taxon>Ascomycota</taxon>
        <taxon>Pezizomycotina</taxon>
        <taxon>Eurotiomycetes</taxon>
        <taxon>Eurotiomycetidae</taxon>
        <taxon>Eurotiales</taxon>
        <taxon>Aspergillaceae</taxon>
        <taxon>Aspergillus</taxon>
        <taxon>Aspergillus subgen. Circumdati</taxon>
    </lineage>
</organism>
<name>A0A5N7AS45_9EURO</name>